<reference evidence="2" key="3">
    <citation type="submission" date="2023-08" db="EMBL/GenBank/DDBJ databases">
        <title>Complete genome sequence of Xanthomonas indica.</title>
        <authorList>
            <person name="Patil P.B."/>
            <person name="Rana R."/>
        </authorList>
    </citation>
    <scope>NUCLEOTIDE SEQUENCE</scope>
    <source>
        <strain evidence="2">PPL560</strain>
    </source>
</reference>
<reference evidence="1 3" key="1">
    <citation type="journal article" date="2022" name="Curr. Microbiol.">
        <title>Xanthomonas indica sp. nov., a Novel Member of Non-Pathogenic Xanthomonas Community from Healthy Rice Seeds.</title>
        <authorList>
            <person name="Rana R."/>
            <person name="Madhavan V.N."/>
            <person name="Saroha T."/>
            <person name="Bansal K."/>
            <person name="Kaur A."/>
            <person name="Sonti R.V."/>
            <person name="Patel H.K."/>
            <person name="Patil P.B."/>
        </authorList>
    </citation>
    <scope>NUCLEOTIDE SEQUENCE [LARGE SCALE GENOMIC DNA]</scope>
    <source>
        <strain evidence="1 3">PPL560</strain>
    </source>
</reference>
<reference evidence="1" key="2">
    <citation type="submission" date="2022-01" db="EMBL/GenBank/DDBJ databases">
        <authorList>
            <person name="Rana R."/>
            <person name="Patil P.B."/>
        </authorList>
    </citation>
    <scope>NUCLEOTIDE SEQUENCE</scope>
    <source>
        <strain evidence="1">PPL560</strain>
    </source>
</reference>
<sequence>MTRHLLFVCSRNRLRSPTAEQVFATWPGVETASAGVDHDADTPVTPELLEWADIVFVMEPAHRAKLSRRFKRHLGRARIVCLDIPDDYGYMDPALVQMLTTKVARHLPAR</sequence>
<dbReference type="EMBL" id="JAKJPQ010000005">
    <property type="protein sequence ID" value="MCI2261256.1"/>
    <property type="molecule type" value="Genomic_DNA"/>
</dbReference>
<proteinExistence type="predicted"/>
<dbReference type="EMBL" id="CP131914">
    <property type="protein sequence ID" value="XCI79768.1"/>
    <property type="molecule type" value="Genomic_DNA"/>
</dbReference>
<dbReference type="Proteomes" id="UP001430647">
    <property type="component" value="Unassembled WGS sequence"/>
</dbReference>
<evidence type="ECO:0000313" key="2">
    <source>
        <dbReference type="EMBL" id="XCI79768.1"/>
    </source>
</evidence>
<keyword evidence="3" id="KW-1185">Reference proteome</keyword>
<gene>
    <name evidence="1" type="ORF">L3V74_06855</name>
    <name evidence="2" type="ORF">Q7W82_16025</name>
</gene>
<dbReference type="RefSeq" id="WP_242159315.1">
    <property type="nucleotide sequence ID" value="NZ_CP131914.1"/>
</dbReference>
<accession>A0AAU8I3L1</accession>
<name>A0AAU8I3L1_9XANT</name>
<dbReference type="AlphaFoldDB" id="A0AAU8I3L1"/>
<dbReference type="InterPro" id="IPR016919">
    <property type="entry name" value="UCP029416_PTP"/>
</dbReference>
<organism evidence="2">
    <name type="scientific">Xanthomonas indica</name>
    <dbReference type="NCBI Taxonomy" id="2912242"/>
    <lineage>
        <taxon>Bacteria</taxon>
        <taxon>Pseudomonadati</taxon>
        <taxon>Pseudomonadota</taxon>
        <taxon>Gammaproteobacteria</taxon>
        <taxon>Lysobacterales</taxon>
        <taxon>Lysobacteraceae</taxon>
        <taxon>Xanthomonas</taxon>
    </lineage>
</organism>
<evidence type="ECO:0000313" key="3">
    <source>
        <dbReference type="Proteomes" id="UP001430647"/>
    </source>
</evidence>
<evidence type="ECO:0000313" key="1">
    <source>
        <dbReference type="EMBL" id="MCI2261256.1"/>
    </source>
</evidence>
<protein>
    <submittedName>
        <fullName evidence="2">Low molecular weight protein tyrosine phosphatase family protein</fullName>
    </submittedName>
</protein>
<dbReference type="KEGG" id="xin:Q7W82_16025"/>
<dbReference type="PIRSF" id="PIRSF029416">
    <property type="entry name" value="UCP029416_PTP"/>
    <property type="match status" value="1"/>
</dbReference>